<dbReference type="InterPro" id="IPR003609">
    <property type="entry name" value="Pan_app"/>
</dbReference>
<proteinExistence type="predicted"/>
<dbReference type="SMART" id="SM00108">
    <property type="entry name" value="B_lectin"/>
    <property type="match status" value="1"/>
</dbReference>
<keyword evidence="8" id="KW-1185">Reference proteome</keyword>
<dbReference type="Pfam" id="PF08276">
    <property type="entry name" value="PAN_2"/>
    <property type="match status" value="1"/>
</dbReference>
<evidence type="ECO:0000256" key="2">
    <source>
        <dbReference type="ARBA" id="ARBA00023157"/>
    </source>
</evidence>
<evidence type="ECO:0000259" key="6">
    <source>
        <dbReference type="PROSITE" id="PS50948"/>
    </source>
</evidence>
<reference evidence="7 8" key="1">
    <citation type="submission" date="2024-01" db="EMBL/GenBank/DDBJ databases">
        <title>The genomes of 5 underutilized Papilionoideae crops provide insights into root nodulation and disease resistanc.</title>
        <authorList>
            <person name="Jiang F."/>
        </authorList>
    </citation>
    <scope>NUCLEOTIDE SEQUENCE [LARGE SCALE GENOMIC DNA]</scope>
    <source>
        <strain evidence="7">LVBAO_FW01</strain>
        <tissue evidence="7">Leaves</tissue>
    </source>
</reference>
<feature type="region of interest" description="Disordered" evidence="4">
    <location>
        <begin position="1"/>
        <end position="26"/>
    </location>
</feature>
<evidence type="ECO:0000313" key="8">
    <source>
        <dbReference type="Proteomes" id="UP001367508"/>
    </source>
</evidence>
<dbReference type="InterPro" id="IPR001480">
    <property type="entry name" value="Bulb-type_lectin_dom"/>
</dbReference>
<accession>A0AAN9JV72</accession>
<dbReference type="EMBL" id="JAYMYQ010000011">
    <property type="protein sequence ID" value="KAK7305742.1"/>
    <property type="molecule type" value="Genomic_DNA"/>
</dbReference>
<sequence>MRERPSTGDPTALEDPQGPGSALGSKCPAIGPPGVEISSLIDFRLLLEDYILSKAREHLILEDQKLVVAGVATLIPPTMVFRQSIVCFITFTYFLHLTEPSDLNQDTLLQDNTLTTSNTLISSSGLFTLSFFQFDSSQDFYLGIRLTSQNSSSSYYWVANRDKPIQDPASFLTIDQYGNLKIISNKGNSTIMLYYAEPTSNNNSAISAILQDTGNFVLREMNPDGSVKRELWKSFDYPADTLIPGMKLGFDRKTGLNWSLTSWRSDMSPMSGSFSLGIDPKTNQLVMWWRGKIVWSSGQWNSNGNNFGNLKSSIFQDDFSFKYYSDGNETYIKYASIYGWIVLGSLGTIIGSSGNSYSCVDHDKCFLSGCSMPNPPECRDHDNLYLGSKGSYGVMSRKGYKFDERENLTNFDCWMKCLNNCSCEAYSYVNHDATGCEIWSKGTANFLATIIL</sequence>
<keyword evidence="3" id="KW-0325">Glycoprotein</keyword>
<organism evidence="7 8">
    <name type="scientific">Canavalia gladiata</name>
    <name type="common">Sword bean</name>
    <name type="synonym">Dolichos gladiatus</name>
    <dbReference type="NCBI Taxonomy" id="3824"/>
    <lineage>
        <taxon>Eukaryota</taxon>
        <taxon>Viridiplantae</taxon>
        <taxon>Streptophyta</taxon>
        <taxon>Embryophyta</taxon>
        <taxon>Tracheophyta</taxon>
        <taxon>Spermatophyta</taxon>
        <taxon>Magnoliopsida</taxon>
        <taxon>eudicotyledons</taxon>
        <taxon>Gunneridae</taxon>
        <taxon>Pentapetalae</taxon>
        <taxon>rosids</taxon>
        <taxon>fabids</taxon>
        <taxon>Fabales</taxon>
        <taxon>Fabaceae</taxon>
        <taxon>Papilionoideae</taxon>
        <taxon>50 kb inversion clade</taxon>
        <taxon>NPAAA clade</taxon>
        <taxon>indigoferoid/millettioid clade</taxon>
        <taxon>Phaseoleae</taxon>
        <taxon>Canavalia</taxon>
    </lineage>
</organism>
<evidence type="ECO:0000313" key="7">
    <source>
        <dbReference type="EMBL" id="KAK7305742.1"/>
    </source>
</evidence>
<keyword evidence="2" id="KW-1015">Disulfide bond</keyword>
<evidence type="ECO:0000256" key="3">
    <source>
        <dbReference type="ARBA" id="ARBA00023180"/>
    </source>
</evidence>
<evidence type="ECO:0000256" key="4">
    <source>
        <dbReference type="SAM" id="MobiDB-lite"/>
    </source>
</evidence>
<gene>
    <name evidence="7" type="ORF">VNO77_43652</name>
</gene>
<name>A0AAN9JV72_CANGL</name>
<keyword evidence="1" id="KW-0732">Signal</keyword>
<dbReference type="InterPro" id="IPR036426">
    <property type="entry name" value="Bulb-type_lectin_dom_sf"/>
</dbReference>
<dbReference type="CDD" id="cd00028">
    <property type="entry name" value="B_lectin"/>
    <property type="match status" value="1"/>
</dbReference>
<feature type="domain" description="Apple" evidence="6">
    <location>
        <begin position="378"/>
        <end position="452"/>
    </location>
</feature>
<evidence type="ECO:0000256" key="1">
    <source>
        <dbReference type="ARBA" id="ARBA00022729"/>
    </source>
</evidence>
<dbReference type="Proteomes" id="UP001367508">
    <property type="component" value="Unassembled WGS sequence"/>
</dbReference>
<protein>
    <submittedName>
        <fullName evidence="7">Uncharacterized protein</fullName>
    </submittedName>
</protein>
<comment type="caution">
    <text evidence="7">The sequence shown here is derived from an EMBL/GenBank/DDBJ whole genome shotgun (WGS) entry which is preliminary data.</text>
</comment>
<dbReference type="PROSITE" id="PS50948">
    <property type="entry name" value="PAN"/>
    <property type="match status" value="1"/>
</dbReference>
<dbReference type="AlphaFoldDB" id="A0AAN9JV72"/>
<dbReference type="Pfam" id="PF01453">
    <property type="entry name" value="B_lectin"/>
    <property type="match status" value="1"/>
</dbReference>
<dbReference type="PANTHER" id="PTHR32444">
    <property type="entry name" value="BULB-TYPE LECTIN DOMAIN-CONTAINING PROTEIN"/>
    <property type="match status" value="1"/>
</dbReference>
<feature type="domain" description="Bulb-type lectin" evidence="5">
    <location>
        <begin position="105"/>
        <end position="231"/>
    </location>
</feature>
<evidence type="ECO:0000259" key="5">
    <source>
        <dbReference type="PROSITE" id="PS50927"/>
    </source>
</evidence>
<dbReference type="SUPFAM" id="SSF51110">
    <property type="entry name" value="alpha-D-mannose-specific plant lectins"/>
    <property type="match status" value="1"/>
</dbReference>
<dbReference type="PROSITE" id="PS50927">
    <property type="entry name" value="BULB_LECTIN"/>
    <property type="match status" value="1"/>
</dbReference>
<dbReference type="Gene3D" id="2.90.10.10">
    <property type="entry name" value="Bulb-type lectin domain"/>
    <property type="match status" value="1"/>
</dbReference>
<dbReference type="PANTHER" id="PTHR32444:SF226">
    <property type="entry name" value="BULB-TYPE LECTIN DOMAIN-CONTAINING PROTEIN"/>
    <property type="match status" value="1"/>
</dbReference>